<dbReference type="PANTHER" id="PTHR38537:SF8">
    <property type="entry name" value="FILAMIN-A"/>
    <property type="match status" value="1"/>
</dbReference>
<keyword evidence="1" id="KW-0677">Repeat</keyword>
<dbReference type="OrthoDB" id="5334309at2759"/>
<dbReference type="Pfam" id="PF00630">
    <property type="entry name" value="Filamin"/>
    <property type="match status" value="1"/>
</dbReference>
<dbReference type="InterPro" id="IPR013783">
    <property type="entry name" value="Ig-like_fold"/>
</dbReference>
<feature type="repeat" description="Filamin" evidence="2">
    <location>
        <begin position="23"/>
        <end position="57"/>
    </location>
</feature>
<dbReference type="Gene3D" id="2.60.40.10">
    <property type="entry name" value="Immunoglobulins"/>
    <property type="match status" value="1"/>
</dbReference>
<dbReference type="SUPFAM" id="SSF81296">
    <property type="entry name" value="E set domains"/>
    <property type="match status" value="1"/>
</dbReference>
<dbReference type="EMBL" id="CAAALY010260696">
    <property type="protein sequence ID" value="VEL39277.1"/>
    <property type="molecule type" value="Genomic_DNA"/>
</dbReference>
<dbReference type="Proteomes" id="UP000784294">
    <property type="component" value="Unassembled WGS sequence"/>
</dbReference>
<evidence type="ECO:0000256" key="1">
    <source>
        <dbReference type="ARBA" id="ARBA00022737"/>
    </source>
</evidence>
<gene>
    <name evidence="3" type="ORF">PXEA_LOCUS32717</name>
</gene>
<dbReference type="InterPro" id="IPR044801">
    <property type="entry name" value="Filamin"/>
</dbReference>
<feature type="repeat" description="Filamin" evidence="2">
    <location>
        <begin position="1"/>
        <end position="20"/>
    </location>
</feature>
<evidence type="ECO:0000256" key="2">
    <source>
        <dbReference type="PROSITE-ProRule" id="PRU00087"/>
    </source>
</evidence>
<proteinExistence type="predicted"/>
<dbReference type="InterPro" id="IPR017868">
    <property type="entry name" value="Filamin/ABP280_repeat-like"/>
</dbReference>
<evidence type="ECO:0000313" key="4">
    <source>
        <dbReference type="Proteomes" id="UP000784294"/>
    </source>
</evidence>
<keyword evidence="4" id="KW-1185">Reference proteome</keyword>
<evidence type="ECO:0000313" key="3">
    <source>
        <dbReference type="EMBL" id="VEL39277.1"/>
    </source>
</evidence>
<name>A0A3S5B865_9PLAT</name>
<protein>
    <submittedName>
        <fullName evidence="3">Uncharacterized protein</fullName>
    </submittedName>
</protein>
<organism evidence="3 4">
    <name type="scientific">Protopolystoma xenopodis</name>
    <dbReference type="NCBI Taxonomy" id="117903"/>
    <lineage>
        <taxon>Eukaryota</taxon>
        <taxon>Metazoa</taxon>
        <taxon>Spiralia</taxon>
        <taxon>Lophotrochozoa</taxon>
        <taxon>Platyhelminthes</taxon>
        <taxon>Monogenea</taxon>
        <taxon>Polyopisthocotylea</taxon>
        <taxon>Polystomatidea</taxon>
        <taxon>Polystomatidae</taxon>
        <taxon>Protopolystoma</taxon>
    </lineage>
</organism>
<dbReference type="GO" id="GO:0030036">
    <property type="term" value="P:actin cytoskeleton organization"/>
    <property type="evidence" value="ECO:0007669"/>
    <property type="project" value="InterPro"/>
</dbReference>
<comment type="caution">
    <text evidence="3">The sequence shown here is derived from an EMBL/GenBank/DDBJ whole genome shotgun (WGS) entry which is preliminary data.</text>
</comment>
<dbReference type="PROSITE" id="PS50194">
    <property type="entry name" value="FILAMIN_REPEAT"/>
    <property type="match status" value="2"/>
</dbReference>
<dbReference type="PANTHER" id="PTHR38537">
    <property type="entry name" value="JITTERBUG, ISOFORM N"/>
    <property type="match status" value="1"/>
</dbReference>
<sequence>MVNVYRNGRHIPNSPFKIFVGETEIGNASRVRVYGPGLREGVANQNCQFTVDTRNAGCLV</sequence>
<dbReference type="AlphaFoldDB" id="A0A3S5B865"/>
<reference evidence="3" key="1">
    <citation type="submission" date="2018-11" db="EMBL/GenBank/DDBJ databases">
        <authorList>
            <consortium name="Pathogen Informatics"/>
        </authorList>
    </citation>
    <scope>NUCLEOTIDE SEQUENCE</scope>
</reference>
<accession>A0A3S5B865</accession>
<dbReference type="InterPro" id="IPR014756">
    <property type="entry name" value="Ig_E-set"/>
</dbReference>
<dbReference type="GO" id="GO:0051015">
    <property type="term" value="F:actin filament binding"/>
    <property type="evidence" value="ECO:0007669"/>
    <property type="project" value="InterPro"/>
</dbReference>